<dbReference type="Gene3D" id="3.40.50.300">
    <property type="entry name" value="P-loop containing nucleotide triphosphate hydrolases"/>
    <property type="match status" value="2"/>
</dbReference>
<keyword evidence="3" id="KW-0269">Exonuclease</keyword>
<dbReference type="AlphaFoldDB" id="A0A521FCN8"/>
<reference evidence="3 4" key="1">
    <citation type="submission" date="2017-05" db="EMBL/GenBank/DDBJ databases">
        <authorList>
            <person name="Varghese N."/>
            <person name="Submissions S."/>
        </authorList>
    </citation>
    <scope>NUCLEOTIDE SEQUENCE [LARGE SCALE GENOMIC DNA]</scope>
    <source>
        <strain evidence="3 4">DSM 21194</strain>
    </source>
</reference>
<dbReference type="EMBL" id="FXTH01000028">
    <property type="protein sequence ID" value="SMO93361.1"/>
    <property type="molecule type" value="Genomic_DNA"/>
</dbReference>
<sequence>MKLSKVYLHPFAGIEEGTYEFNDGLNVLLGPNEAGKSTVFQAVMHGLLTTTSLTRAKVEDIMGSYFPAVGGDVIRVGLELKNSDNNIIRIQKTWKKGNRNGSASLKLPDGSEITDEKKVQDEIESLLPVSPATMRTIMLANQSELHQTMQDLKQKGEVRKELGNILRKNLMETGGVSLDRFKELLKQKYKDYFKRWNRQQQYPENNRGIKNPYKVGTGKVVEAYYKKEQLRLDLEEARRFEDDLDSLNEALSILIVKQEEKKQKFEELSPLKEGIQERQLKEQKFESAKEKKQRLLHISKKWPVFEDKMENLEPKLDAHRKKLAELQQEQQKAQNKQKAKQLKQRIAKIEELATQVEDAKKEFEEAQKVTQDDLKKLRELQSDIRQLQTKIEAAKLTVRIESDSDHAFSYTEAGQDEQNIESKKGQALEKTASGGFTLKTDGLLVKVFSGEGDLEDTIETLQAKKEEISGYLDDLEVESVQKAESYAGLYQKKENDLAQAKKAYKIELGDQELENLKEELETYGDLAKVRSSEEITEDIVETKTTLNQLKKEAGEADNKIEEWTEKYGSSDDVILELAETSKLLKDLKSDLEDLPSLPKGYESSGEFIKDVEQLDKDVQQFKEQIFEKKQERTQLEAEAPDTSSEELQKLREEAEAEFERINSRAETLARVRKKSLELIESMDSDTYKGLESSFVKWLEAMVGDRFSTIDMKSDMPTAFKTQEATSLTYNLLSHGTKDTVALAWRFALCEKFLPEGNGFVILDDPMVDIDPERRKDVVKAINQFSEQYQTLVMTCHPDHAEELSNSDFEVSQNIL</sequence>
<keyword evidence="3" id="KW-0540">Nuclease</keyword>
<gene>
    <name evidence="3" type="ORF">SAMN06265218_12811</name>
</gene>
<name>A0A521FCN8_9BACT</name>
<dbReference type="PANTHER" id="PTHR41259:SF1">
    <property type="entry name" value="DOUBLE-STRAND BREAK REPAIR RAD50 ATPASE, PUTATIVE-RELATED"/>
    <property type="match status" value="1"/>
</dbReference>
<keyword evidence="1" id="KW-0175">Coiled coil</keyword>
<evidence type="ECO:0000313" key="4">
    <source>
        <dbReference type="Proteomes" id="UP000317593"/>
    </source>
</evidence>
<evidence type="ECO:0000259" key="2">
    <source>
        <dbReference type="Pfam" id="PF13514"/>
    </source>
</evidence>
<feature type="coiled-coil region" evidence="1">
    <location>
        <begin position="611"/>
        <end position="671"/>
    </location>
</feature>
<evidence type="ECO:0000313" key="3">
    <source>
        <dbReference type="EMBL" id="SMO93361.1"/>
    </source>
</evidence>
<evidence type="ECO:0000256" key="1">
    <source>
        <dbReference type="SAM" id="Coils"/>
    </source>
</evidence>
<dbReference type="SUPFAM" id="SSF52540">
    <property type="entry name" value="P-loop containing nucleoside triphosphate hydrolases"/>
    <property type="match status" value="1"/>
</dbReference>
<dbReference type="CDD" id="cd00267">
    <property type="entry name" value="ABC_ATPase"/>
    <property type="match status" value="1"/>
</dbReference>
<protein>
    <submittedName>
        <fullName evidence="3">DNA repair exonuclease SbcCD ATPase subunit</fullName>
    </submittedName>
</protein>
<dbReference type="PANTHER" id="PTHR41259">
    <property type="entry name" value="DOUBLE-STRAND BREAK REPAIR RAD50 ATPASE, PUTATIVE-RELATED"/>
    <property type="match status" value="1"/>
</dbReference>
<dbReference type="RefSeq" id="WP_142716045.1">
    <property type="nucleotide sequence ID" value="NZ_FXTH01000028.1"/>
</dbReference>
<accession>A0A521FCN8</accession>
<dbReference type="OrthoDB" id="9792800at2"/>
<dbReference type="InterPro" id="IPR038734">
    <property type="entry name" value="YhaN_AAA"/>
</dbReference>
<feature type="coiled-coil region" evidence="1">
    <location>
        <begin position="230"/>
        <end position="397"/>
    </location>
</feature>
<keyword evidence="4" id="KW-1185">Reference proteome</keyword>
<dbReference type="Pfam" id="PF13514">
    <property type="entry name" value="AAA_27"/>
    <property type="match status" value="1"/>
</dbReference>
<dbReference type="GO" id="GO:0004527">
    <property type="term" value="F:exonuclease activity"/>
    <property type="evidence" value="ECO:0007669"/>
    <property type="project" value="UniProtKB-KW"/>
</dbReference>
<organism evidence="3 4">
    <name type="scientific">Fodinibius sediminis</name>
    <dbReference type="NCBI Taxonomy" id="1214077"/>
    <lineage>
        <taxon>Bacteria</taxon>
        <taxon>Pseudomonadati</taxon>
        <taxon>Balneolota</taxon>
        <taxon>Balneolia</taxon>
        <taxon>Balneolales</taxon>
        <taxon>Balneolaceae</taxon>
        <taxon>Fodinibius</taxon>
    </lineage>
</organism>
<feature type="domain" description="YhaN AAA" evidence="2">
    <location>
        <begin position="1"/>
        <end position="206"/>
    </location>
</feature>
<feature type="coiled-coil region" evidence="1">
    <location>
        <begin position="506"/>
        <end position="566"/>
    </location>
</feature>
<dbReference type="Proteomes" id="UP000317593">
    <property type="component" value="Unassembled WGS sequence"/>
</dbReference>
<proteinExistence type="predicted"/>
<keyword evidence="3" id="KW-0378">Hydrolase</keyword>
<dbReference type="InterPro" id="IPR027417">
    <property type="entry name" value="P-loop_NTPase"/>
</dbReference>